<name>A0AAW7Z6A8_9ALTE</name>
<dbReference type="RefSeq" id="WP_303538849.1">
    <property type="nucleotide sequence ID" value="NZ_JAUOQI010000014.1"/>
</dbReference>
<dbReference type="Proteomes" id="UP001170717">
    <property type="component" value="Unassembled WGS sequence"/>
</dbReference>
<evidence type="ECO:0000313" key="2">
    <source>
        <dbReference type="EMBL" id="MDO6579033.1"/>
    </source>
</evidence>
<comment type="caution">
    <text evidence="2">The sequence shown here is derived from an EMBL/GenBank/DDBJ whole genome shotgun (WGS) entry which is preliminary data.</text>
</comment>
<keyword evidence="1" id="KW-1133">Transmembrane helix</keyword>
<dbReference type="AlphaFoldDB" id="A0AAW7Z6A8"/>
<gene>
    <name evidence="2" type="ORF">Q4527_16635</name>
</gene>
<dbReference type="Gene3D" id="1.25.40.10">
    <property type="entry name" value="Tetratricopeptide repeat domain"/>
    <property type="match status" value="1"/>
</dbReference>
<dbReference type="NCBIfam" id="NF038257">
    <property type="entry name" value="exopoly_VpsP"/>
    <property type="match status" value="1"/>
</dbReference>
<proteinExistence type="predicted"/>
<dbReference type="EMBL" id="JAUOQI010000014">
    <property type="protein sequence ID" value="MDO6579033.1"/>
    <property type="molecule type" value="Genomic_DNA"/>
</dbReference>
<dbReference type="SUPFAM" id="SSF48452">
    <property type="entry name" value="TPR-like"/>
    <property type="match status" value="1"/>
</dbReference>
<organism evidence="2 3">
    <name type="scientific">Alteromonas stellipolaris</name>
    <dbReference type="NCBI Taxonomy" id="233316"/>
    <lineage>
        <taxon>Bacteria</taxon>
        <taxon>Pseudomonadati</taxon>
        <taxon>Pseudomonadota</taxon>
        <taxon>Gammaproteobacteria</taxon>
        <taxon>Alteromonadales</taxon>
        <taxon>Alteromonadaceae</taxon>
        <taxon>Alteromonas/Salinimonas group</taxon>
        <taxon>Alteromonas</taxon>
    </lineage>
</organism>
<keyword evidence="1" id="KW-0472">Membrane</keyword>
<evidence type="ECO:0000313" key="3">
    <source>
        <dbReference type="Proteomes" id="UP001170717"/>
    </source>
</evidence>
<reference evidence="2" key="1">
    <citation type="submission" date="2023-07" db="EMBL/GenBank/DDBJ databases">
        <title>Genome content predicts the carbon catabolic preferences of heterotrophic bacteria.</title>
        <authorList>
            <person name="Gralka M."/>
        </authorList>
    </citation>
    <scope>NUCLEOTIDE SEQUENCE</scope>
    <source>
        <strain evidence="2">F2M12</strain>
    </source>
</reference>
<keyword evidence="1" id="KW-0812">Transmembrane</keyword>
<sequence>MSLSNVYERHQLLIKRVVRTVFFITAAWGVIWSAQFFISGNYYYRVNNQLEAWQNNPERVTASKVSDAITKIDSAISMFPNNALYYQMRGQLYEWQAFVSKSTAESAVENAAEDEKTNSLKLAFSNYQHSLLLRPLWPASWIGLASVKWKRNEVDDAFYQYLNKAIQVGPQDAIVHKFIVEYGLANYAARSPEYIKIIQPLKHHMKLGLINPHSRDEIVQSIVSYNAEEPACRWMRLAPYPVRKRIPNCITYK</sequence>
<accession>A0AAW7Z6A8</accession>
<evidence type="ECO:0000256" key="1">
    <source>
        <dbReference type="SAM" id="Phobius"/>
    </source>
</evidence>
<feature type="transmembrane region" description="Helical" evidence="1">
    <location>
        <begin position="21"/>
        <end position="44"/>
    </location>
</feature>
<protein>
    <submittedName>
        <fullName evidence="2">VpsP family polysaccharide biosynthesis protein</fullName>
    </submittedName>
</protein>
<dbReference type="InterPro" id="IPR011990">
    <property type="entry name" value="TPR-like_helical_dom_sf"/>
</dbReference>